<protein>
    <submittedName>
        <fullName evidence="1">Uncharacterized protein</fullName>
    </submittedName>
</protein>
<dbReference type="EMBL" id="CP031226">
    <property type="protein sequence ID" value="AXH60198.1"/>
    <property type="molecule type" value="Genomic_DNA"/>
</dbReference>
<proteinExistence type="predicted"/>
<accession>A0AAD0PWU2</accession>
<keyword evidence="1" id="KW-0614">Plasmid</keyword>
<dbReference type="RefSeq" id="WP_005742690.1">
    <property type="nucleotide sequence ID" value="NZ_CP031226.1"/>
</dbReference>
<geneLocation type="plasmid" evidence="2">
    <name>pmppla107</name>
</geneLocation>
<gene>
    <name evidence="1" type="ORF">PLA107_033980</name>
</gene>
<evidence type="ECO:0000313" key="1">
    <source>
        <dbReference type="EMBL" id="AXH60198.1"/>
    </source>
</evidence>
<dbReference type="GeneID" id="39473844"/>
<name>A0AAD0PWU2_PSEAV</name>
<sequence length="343" mass="38298">MDDNLKPTGETQVDYTSRMPASFGIQARGFSDEALANQLATTVGAYVRSLGKYFDMSGLDGVTVAVDYGQALLELDRGYETSHKLTASNSHVTGIAMTPAVIRDGKLKSHIMLDAKFMWPLASQDDAYLAYAIHVLAHECAHVQVTDAFDSCFPGVLLRKQFPMLENFQWQVIKAVWDEYAVTVLSARIGEDQTEAYEAVFINDLKDAEDRSNALIRQYRSHGSIDQVLGEIYGCWGNLLKFAAYHLGNLDGSGDSWRVHQPTAEALKDHWFLPYFERLHEACGKIADDFGRWTDLGDFSPISDIADELVKRAGLHITQVSQDQWYVDVPYTEETAPRSTLAP</sequence>
<evidence type="ECO:0000313" key="2">
    <source>
        <dbReference type="Proteomes" id="UP000006426"/>
    </source>
</evidence>
<organism evidence="1 2">
    <name type="scientific">Pseudomonas amygdali pv. lachrymans str. M301315</name>
    <dbReference type="NCBI Taxonomy" id="629260"/>
    <lineage>
        <taxon>Bacteria</taxon>
        <taxon>Pseudomonadati</taxon>
        <taxon>Pseudomonadota</taxon>
        <taxon>Gammaproteobacteria</taxon>
        <taxon>Pseudomonadales</taxon>
        <taxon>Pseudomonadaceae</taxon>
        <taxon>Pseudomonas</taxon>
        <taxon>Pseudomonas amygdali</taxon>
    </lineage>
</organism>
<reference evidence="1 2" key="1">
    <citation type="journal article" date="2011" name="PLoS Pathog.">
        <title>Dynamic evolution of pathogenicity revealed by sequencing and comparative genomics of 19 Pseudomonas syringae isolates.</title>
        <authorList>
            <person name="Baltrus D.A."/>
            <person name="Nishimura M.T."/>
            <person name="Romanchuk A."/>
            <person name="Chang J.H."/>
            <person name="Mukhtar M.S."/>
            <person name="Cherkis K."/>
            <person name="Roach J."/>
            <person name="Grant S.R."/>
            <person name="Jones C.D."/>
            <person name="Dangl J.L."/>
        </authorList>
    </citation>
    <scope>NUCLEOTIDE SEQUENCE [LARGE SCALE GENOMIC DNA]</scope>
    <source>
        <strain evidence="1 2">M301315</strain>
    </source>
</reference>
<dbReference type="AlphaFoldDB" id="A0AAD0PWU2"/>
<dbReference type="Proteomes" id="UP000006426">
    <property type="component" value="Plasmid pmppla107"/>
</dbReference>